<dbReference type="InterPro" id="IPR001806">
    <property type="entry name" value="Small_GTPase"/>
</dbReference>
<dbReference type="PANTHER" id="PTHR47978">
    <property type="match status" value="1"/>
</dbReference>
<dbReference type="SMART" id="SM00174">
    <property type="entry name" value="RHO"/>
    <property type="match status" value="1"/>
</dbReference>
<dbReference type="AlphaFoldDB" id="A0A378IBE4"/>
<evidence type="ECO:0000313" key="4">
    <source>
        <dbReference type="Proteomes" id="UP000054735"/>
    </source>
</evidence>
<dbReference type="SMART" id="SM00173">
    <property type="entry name" value="RAS"/>
    <property type="match status" value="1"/>
</dbReference>
<reference evidence="2 4" key="1">
    <citation type="submission" date="2015-11" db="EMBL/GenBank/DDBJ databases">
        <title>Genomic analysis of 38 Legionella species identifies large and diverse effector repertoires.</title>
        <authorList>
            <person name="Burstein D."/>
            <person name="Amaro F."/>
            <person name="Zusman T."/>
            <person name="Lifshitz Z."/>
            <person name="Cohen O."/>
            <person name="Gilbert J.A."/>
            <person name="Pupko T."/>
            <person name="Shuman H.A."/>
            <person name="Segal G."/>
        </authorList>
    </citation>
    <scope>NUCLEOTIDE SEQUENCE [LARGE SCALE GENOMIC DNA]</scope>
    <source>
        <strain evidence="2 4">CDC#1407-AL-14</strain>
    </source>
</reference>
<dbReference type="PRINTS" id="PR00449">
    <property type="entry name" value="RASTRNSFRMNG"/>
</dbReference>
<dbReference type="NCBIfam" id="TIGR00231">
    <property type="entry name" value="small_GTP"/>
    <property type="match status" value="1"/>
</dbReference>
<evidence type="ECO:0000313" key="5">
    <source>
        <dbReference type="Proteomes" id="UP000255066"/>
    </source>
</evidence>
<dbReference type="Gene3D" id="3.40.50.300">
    <property type="entry name" value="P-loop containing nucleotide triphosphate hydrolases"/>
    <property type="match status" value="1"/>
</dbReference>
<evidence type="ECO:0000313" key="3">
    <source>
        <dbReference type="EMBL" id="STX32102.1"/>
    </source>
</evidence>
<dbReference type="RefSeq" id="WP_058522174.1">
    <property type="nucleotide sequence ID" value="NZ_CAAAHV010000029.1"/>
</dbReference>
<accession>A0A378IBE4</accession>
<organism evidence="3 5">
    <name type="scientific">Legionella birminghamensis</name>
    <dbReference type="NCBI Taxonomy" id="28083"/>
    <lineage>
        <taxon>Bacteria</taxon>
        <taxon>Pseudomonadati</taxon>
        <taxon>Pseudomonadota</taxon>
        <taxon>Gammaproteobacteria</taxon>
        <taxon>Legionellales</taxon>
        <taxon>Legionellaceae</taxon>
        <taxon>Legionella</taxon>
    </lineage>
</organism>
<evidence type="ECO:0000313" key="2">
    <source>
        <dbReference type="EMBL" id="KTC75976.1"/>
    </source>
</evidence>
<dbReference type="Proteomes" id="UP000255066">
    <property type="component" value="Unassembled WGS sequence"/>
</dbReference>
<dbReference type="GO" id="GO:0003924">
    <property type="term" value="F:GTPase activity"/>
    <property type="evidence" value="ECO:0007669"/>
    <property type="project" value="InterPro"/>
</dbReference>
<keyword evidence="4" id="KW-1185">Reference proteome</keyword>
<dbReference type="Pfam" id="PF00071">
    <property type="entry name" value="Ras"/>
    <property type="match status" value="1"/>
</dbReference>
<dbReference type="InterPro" id="IPR027417">
    <property type="entry name" value="P-loop_NTPase"/>
</dbReference>
<gene>
    <name evidence="2" type="ORF">Lbir_0045</name>
    <name evidence="3" type="ORF">NCTC12437_01880</name>
</gene>
<dbReference type="OrthoDB" id="5646537at2"/>
<dbReference type="GO" id="GO:0005525">
    <property type="term" value="F:GTP binding"/>
    <property type="evidence" value="ECO:0007669"/>
    <property type="project" value="InterPro"/>
</dbReference>
<dbReference type="CDD" id="cd00154">
    <property type="entry name" value="Rab"/>
    <property type="match status" value="1"/>
</dbReference>
<dbReference type="SUPFAM" id="SSF52540">
    <property type="entry name" value="P-loop containing nucleoside triphosphate hydrolases"/>
    <property type="match status" value="1"/>
</dbReference>
<dbReference type="STRING" id="28083.Lbir_0045"/>
<dbReference type="EMBL" id="LNXT01000001">
    <property type="protein sequence ID" value="KTC75976.1"/>
    <property type="molecule type" value="Genomic_DNA"/>
</dbReference>
<protein>
    <submittedName>
        <fullName evidence="3">Rho GTPase (Miro-like)</fullName>
    </submittedName>
</protein>
<dbReference type="Proteomes" id="UP000054735">
    <property type="component" value="Unassembled WGS sequence"/>
</dbReference>
<proteinExistence type="predicted"/>
<dbReference type="PROSITE" id="PS51419">
    <property type="entry name" value="RAB"/>
    <property type="match status" value="1"/>
</dbReference>
<name>A0A378IBE4_9GAMM</name>
<dbReference type="EMBL" id="UGNW01000001">
    <property type="protein sequence ID" value="STX32102.1"/>
    <property type="molecule type" value="Genomic_DNA"/>
</dbReference>
<dbReference type="InterPro" id="IPR005225">
    <property type="entry name" value="Small_GTP-bd"/>
</dbReference>
<keyword evidence="1" id="KW-0547">Nucleotide-binding</keyword>
<sequence>MLTYKIAVLGESDTGKTQLIHRLVGKAFQSQYRSSIGPDFDPYNHNERRVQLWDTPGNPKFMSLGTAFLNNTQTILYCLDVSSSNPLNVRDYQRKLDDIEELYPKAKIILVATKYDKDINEHALACFKQLANDNGFEYFLTSSKTDQGICELKASLDTAISQPDNRGKYRNIVNRLISNISRGVNRRTCGDKSSKVALLNAALEDLDDESQDFDENAFKLRIQKICEKRRHFLNFFKPHSVQEFKVMLDEKDESPLLATPQ</sequence>
<evidence type="ECO:0000256" key="1">
    <source>
        <dbReference type="ARBA" id="ARBA00022741"/>
    </source>
</evidence>
<reference evidence="3 5" key="2">
    <citation type="submission" date="2018-06" db="EMBL/GenBank/DDBJ databases">
        <authorList>
            <consortium name="Pathogen Informatics"/>
            <person name="Doyle S."/>
        </authorList>
    </citation>
    <scope>NUCLEOTIDE SEQUENCE [LARGE SCALE GENOMIC DNA]</scope>
    <source>
        <strain evidence="3 5">NCTC12437</strain>
    </source>
</reference>
<dbReference type="SMART" id="SM00175">
    <property type="entry name" value="RAB"/>
    <property type="match status" value="1"/>
</dbReference>